<name>A0ABQ6BJR9_9CAUL</name>
<gene>
    <name evidence="2" type="ORF">GCM10007859_21900</name>
</gene>
<feature type="domain" description="BLUF" evidence="1">
    <location>
        <begin position="21"/>
        <end position="112"/>
    </location>
</feature>
<organism evidence="2 3">
    <name type="scientific">Brevundimonas denitrificans</name>
    <dbReference type="NCBI Taxonomy" id="1443434"/>
    <lineage>
        <taxon>Bacteria</taxon>
        <taxon>Pseudomonadati</taxon>
        <taxon>Pseudomonadota</taxon>
        <taxon>Alphaproteobacteria</taxon>
        <taxon>Caulobacterales</taxon>
        <taxon>Caulobacteraceae</taxon>
        <taxon>Brevundimonas</taxon>
    </lineage>
</organism>
<dbReference type="SUPFAM" id="SSF54975">
    <property type="entry name" value="Acylphosphatase/BLUF domain-like"/>
    <property type="match status" value="1"/>
</dbReference>
<accession>A0ABQ6BJR9</accession>
<evidence type="ECO:0000313" key="2">
    <source>
        <dbReference type="EMBL" id="GLS02168.1"/>
    </source>
</evidence>
<dbReference type="InterPro" id="IPR007024">
    <property type="entry name" value="BLUF_domain"/>
</dbReference>
<reference evidence="3" key="1">
    <citation type="journal article" date="2019" name="Int. J. Syst. Evol. Microbiol.">
        <title>The Global Catalogue of Microorganisms (GCM) 10K type strain sequencing project: providing services to taxonomists for standard genome sequencing and annotation.</title>
        <authorList>
            <consortium name="The Broad Institute Genomics Platform"/>
            <consortium name="The Broad Institute Genome Sequencing Center for Infectious Disease"/>
            <person name="Wu L."/>
            <person name="Ma J."/>
        </authorList>
    </citation>
    <scope>NUCLEOTIDE SEQUENCE [LARGE SCALE GENOMIC DNA]</scope>
    <source>
        <strain evidence="3">NBRC 110107</strain>
    </source>
</reference>
<dbReference type="PROSITE" id="PS50925">
    <property type="entry name" value="BLUF"/>
    <property type="match status" value="1"/>
</dbReference>
<dbReference type="SMART" id="SM01034">
    <property type="entry name" value="BLUF"/>
    <property type="match status" value="1"/>
</dbReference>
<comment type="caution">
    <text evidence="2">The sequence shown here is derived from an EMBL/GenBank/DDBJ whole genome shotgun (WGS) entry which is preliminary data.</text>
</comment>
<proteinExistence type="predicted"/>
<dbReference type="InterPro" id="IPR036046">
    <property type="entry name" value="Acylphosphatase-like_dom_sf"/>
</dbReference>
<dbReference type="EMBL" id="BSOY01000055">
    <property type="protein sequence ID" value="GLS02168.1"/>
    <property type="molecule type" value="Genomic_DNA"/>
</dbReference>
<evidence type="ECO:0000313" key="3">
    <source>
        <dbReference type="Proteomes" id="UP001156921"/>
    </source>
</evidence>
<dbReference type="Pfam" id="PF04940">
    <property type="entry name" value="BLUF"/>
    <property type="match status" value="1"/>
</dbReference>
<dbReference type="Gene3D" id="3.30.70.100">
    <property type="match status" value="1"/>
</dbReference>
<dbReference type="Proteomes" id="UP001156921">
    <property type="component" value="Unassembled WGS sequence"/>
</dbReference>
<evidence type="ECO:0000259" key="1">
    <source>
        <dbReference type="PROSITE" id="PS50925"/>
    </source>
</evidence>
<sequence length="151" mass="16252">MKGIESVATKAAGEDMTNSSIERLVYRSRVVHPAPMTALEDILPVAQAWNARWGITGALGYTGRTYVQLLEGPTESLDSLLERLRSDLRHTDLRVLARGPAAGRLVTGWSMARIDLTLLEAEVTALLDAGDGEGLAALLAGLVRRGETEAR</sequence>
<keyword evidence="3" id="KW-1185">Reference proteome</keyword>
<protein>
    <recommendedName>
        <fullName evidence="1">BLUF domain-containing protein</fullName>
    </recommendedName>
</protein>